<protein>
    <submittedName>
        <fullName evidence="1">MULE domain-containing protein</fullName>
    </submittedName>
</protein>
<dbReference type="AlphaFoldDB" id="A0A6G0VQ32"/>
<sequence length="48" mass="5714">MSECPIDERLQKFANYFEEIYISEDCIYPPKLWALAYSELIYCKISSV</sequence>
<reference evidence="1 2" key="1">
    <citation type="submission" date="2019-08" db="EMBL/GenBank/DDBJ databases">
        <title>Whole genome of Aphis craccivora.</title>
        <authorList>
            <person name="Voronova N.V."/>
            <person name="Shulinski R.S."/>
            <person name="Bandarenka Y.V."/>
            <person name="Zhorov D.G."/>
            <person name="Warner D."/>
        </authorList>
    </citation>
    <scope>NUCLEOTIDE SEQUENCE [LARGE SCALE GENOMIC DNA]</scope>
    <source>
        <strain evidence="1">180601</strain>
        <tissue evidence="1">Whole Body</tissue>
    </source>
</reference>
<organism evidence="1 2">
    <name type="scientific">Aphis craccivora</name>
    <name type="common">Cowpea aphid</name>
    <dbReference type="NCBI Taxonomy" id="307492"/>
    <lineage>
        <taxon>Eukaryota</taxon>
        <taxon>Metazoa</taxon>
        <taxon>Ecdysozoa</taxon>
        <taxon>Arthropoda</taxon>
        <taxon>Hexapoda</taxon>
        <taxon>Insecta</taxon>
        <taxon>Pterygota</taxon>
        <taxon>Neoptera</taxon>
        <taxon>Paraneoptera</taxon>
        <taxon>Hemiptera</taxon>
        <taxon>Sternorrhyncha</taxon>
        <taxon>Aphidomorpha</taxon>
        <taxon>Aphidoidea</taxon>
        <taxon>Aphididae</taxon>
        <taxon>Aphidini</taxon>
        <taxon>Aphis</taxon>
        <taxon>Aphis</taxon>
    </lineage>
</organism>
<gene>
    <name evidence="1" type="ORF">FWK35_00036716</name>
</gene>
<evidence type="ECO:0000313" key="1">
    <source>
        <dbReference type="EMBL" id="KAF0701788.1"/>
    </source>
</evidence>
<accession>A0A6G0VQ32</accession>
<proteinExistence type="predicted"/>
<dbReference type="EMBL" id="VUJU01014570">
    <property type="protein sequence ID" value="KAF0701788.1"/>
    <property type="molecule type" value="Genomic_DNA"/>
</dbReference>
<name>A0A6G0VQ32_APHCR</name>
<keyword evidence="2" id="KW-1185">Reference proteome</keyword>
<comment type="caution">
    <text evidence="1">The sequence shown here is derived from an EMBL/GenBank/DDBJ whole genome shotgun (WGS) entry which is preliminary data.</text>
</comment>
<evidence type="ECO:0000313" key="2">
    <source>
        <dbReference type="Proteomes" id="UP000478052"/>
    </source>
</evidence>
<feature type="non-terminal residue" evidence="1">
    <location>
        <position position="48"/>
    </location>
</feature>
<dbReference type="Proteomes" id="UP000478052">
    <property type="component" value="Unassembled WGS sequence"/>
</dbReference>